<dbReference type="AlphaFoldDB" id="A0A2W7MWI1"/>
<comment type="caution">
    <text evidence="1">The sequence shown here is derived from an EMBL/GenBank/DDBJ whole genome shotgun (WGS) entry which is preliminary data.</text>
</comment>
<accession>A0A2W7MWI1</accession>
<reference evidence="1 2" key="1">
    <citation type="submission" date="2018-06" db="EMBL/GenBank/DDBJ databases">
        <title>Genomic Encyclopedia of Archaeal and Bacterial Type Strains, Phase II (KMG-II): from individual species to whole genera.</title>
        <authorList>
            <person name="Goeker M."/>
        </authorList>
    </citation>
    <scope>NUCLEOTIDE SEQUENCE [LARGE SCALE GENOMIC DNA]</scope>
    <source>
        <strain evidence="1 2">DSM 6779</strain>
    </source>
</reference>
<dbReference type="EMBL" id="QKZK01000034">
    <property type="protein sequence ID" value="PZX11913.1"/>
    <property type="molecule type" value="Genomic_DNA"/>
</dbReference>
<organism evidence="1 2">
    <name type="scientific">Breznakibacter xylanolyticus</name>
    <dbReference type="NCBI Taxonomy" id="990"/>
    <lineage>
        <taxon>Bacteria</taxon>
        <taxon>Pseudomonadati</taxon>
        <taxon>Bacteroidota</taxon>
        <taxon>Bacteroidia</taxon>
        <taxon>Marinilabiliales</taxon>
        <taxon>Marinilabiliaceae</taxon>
        <taxon>Breznakibacter</taxon>
    </lineage>
</organism>
<gene>
    <name evidence="1" type="ORF">LX69_02977</name>
</gene>
<dbReference type="Proteomes" id="UP000249239">
    <property type="component" value="Unassembled WGS sequence"/>
</dbReference>
<evidence type="ECO:0000313" key="2">
    <source>
        <dbReference type="Proteomes" id="UP000249239"/>
    </source>
</evidence>
<protein>
    <submittedName>
        <fullName evidence="1">Uncharacterized protein</fullName>
    </submittedName>
</protein>
<evidence type="ECO:0000313" key="1">
    <source>
        <dbReference type="EMBL" id="PZX11913.1"/>
    </source>
</evidence>
<proteinExistence type="predicted"/>
<name>A0A2W7MWI1_9BACT</name>
<sequence>MTGIFVGQMAYCVSAHRQQGNNLKRIMQFIKFFCEAWGSGGVEGWRGLGVEKWKDGRMEGWRGIGLKPEV</sequence>
<keyword evidence="2" id="KW-1185">Reference proteome</keyword>